<dbReference type="PROSITE" id="PS01360">
    <property type="entry name" value="ZF_MYND_1"/>
    <property type="match status" value="1"/>
</dbReference>
<dbReference type="Gene3D" id="6.10.140.2220">
    <property type="match status" value="1"/>
</dbReference>
<dbReference type="Proteomes" id="UP001213000">
    <property type="component" value="Unassembled WGS sequence"/>
</dbReference>
<dbReference type="PROSITE" id="PS50865">
    <property type="entry name" value="ZF_MYND_2"/>
    <property type="match status" value="1"/>
</dbReference>
<keyword evidence="2 4" id="KW-0863">Zinc-finger</keyword>
<keyword evidence="7" id="KW-1185">Reference proteome</keyword>
<reference evidence="6" key="1">
    <citation type="submission" date="2022-07" db="EMBL/GenBank/DDBJ databases">
        <title>Genome Sequence of Leucocoprinus birnbaumii.</title>
        <authorList>
            <person name="Buettner E."/>
        </authorList>
    </citation>
    <scope>NUCLEOTIDE SEQUENCE</scope>
    <source>
        <strain evidence="6">VT141</strain>
    </source>
</reference>
<gene>
    <name evidence="6" type="ORF">NP233_g9453</name>
</gene>
<dbReference type="EMBL" id="JANIEX010000847">
    <property type="protein sequence ID" value="KAJ3562630.1"/>
    <property type="molecule type" value="Genomic_DNA"/>
</dbReference>
<dbReference type="GO" id="GO:0008270">
    <property type="term" value="F:zinc ion binding"/>
    <property type="evidence" value="ECO:0007669"/>
    <property type="project" value="UniProtKB-KW"/>
</dbReference>
<proteinExistence type="predicted"/>
<evidence type="ECO:0000259" key="5">
    <source>
        <dbReference type="PROSITE" id="PS50865"/>
    </source>
</evidence>
<feature type="domain" description="MYND-type" evidence="5">
    <location>
        <begin position="237"/>
        <end position="273"/>
    </location>
</feature>
<sequence length="410" mass="45404">MSTSGISSGLSREDLLFLLSHGMGLDILLNTKMSEINLEHRLRKALDISQRYSALFPDKPKTRSEGSSADVLINPTDYPIWKKGKPLGQAFSYGSPPEQLEGPPKFTDQPLRKIADVLRDIGRYEDQGNHISSIVAKDDDRYHGIMIKAGLTQAPSMLSVVLKSVQNYAGSNNSLCGMDKLEEGLLLFLLLNNQQHLSPNFKPPEGVRDDRFMDSFLLPVKSLNPTEMLKLSQRSGCVVCGKASTSACASCRAAQYCGKDCQRSNWKLHKSICLAISSGNWHTIKLTPAQMVPINDENCNDPRMKELWPGFKKGQSITMNMYEKGEFFPIKIALEGSQKGAKRKDAGNMLMNDVANTLVGELSKGSNPIAHLAALVAMGNEPKIYRWATRIGEDQWNVCFDRGPEPAPTW</sequence>
<evidence type="ECO:0000313" key="6">
    <source>
        <dbReference type="EMBL" id="KAJ3562630.1"/>
    </source>
</evidence>
<organism evidence="6 7">
    <name type="scientific">Leucocoprinus birnbaumii</name>
    <dbReference type="NCBI Taxonomy" id="56174"/>
    <lineage>
        <taxon>Eukaryota</taxon>
        <taxon>Fungi</taxon>
        <taxon>Dikarya</taxon>
        <taxon>Basidiomycota</taxon>
        <taxon>Agaricomycotina</taxon>
        <taxon>Agaricomycetes</taxon>
        <taxon>Agaricomycetidae</taxon>
        <taxon>Agaricales</taxon>
        <taxon>Agaricineae</taxon>
        <taxon>Agaricaceae</taxon>
        <taxon>Leucocoprinus</taxon>
    </lineage>
</organism>
<protein>
    <recommendedName>
        <fullName evidence="5">MYND-type domain-containing protein</fullName>
    </recommendedName>
</protein>
<evidence type="ECO:0000256" key="3">
    <source>
        <dbReference type="ARBA" id="ARBA00022833"/>
    </source>
</evidence>
<keyword evidence="3" id="KW-0862">Zinc</keyword>
<name>A0AAD5VKR8_9AGAR</name>
<comment type="caution">
    <text evidence="6">The sequence shown here is derived from an EMBL/GenBank/DDBJ whole genome shotgun (WGS) entry which is preliminary data.</text>
</comment>
<dbReference type="InterPro" id="IPR002893">
    <property type="entry name" value="Znf_MYND"/>
</dbReference>
<evidence type="ECO:0000256" key="2">
    <source>
        <dbReference type="ARBA" id="ARBA00022771"/>
    </source>
</evidence>
<dbReference type="SUPFAM" id="SSF144232">
    <property type="entry name" value="HIT/MYND zinc finger-like"/>
    <property type="match status" value="1"/>
</dbReference>
<dbReference type="Pfam" id="PF01753">
    <property type="entry name" value="zf-MYND"/>
    <property type="match status" value="1"/>
</dbReference>
<evidence type="ECO:0000256" key="1">
    <source>
        <dbReference type="ARBA" id="ARBA00022723"/>
    </source>
</evidence>
<evidence type="ECO:0000313" key="7">
    <source>
        <dbReference type="Proteomes" id="UP001213000"/>
    </source>
</evidence>
<accession>A0AAD5VKR8</accession>
<dbReference type="AlphaFoldDB" id="A0AAD5VKR8"/>
<keyword evidence="1" id="KW-0479">Metal-binding</keyword>
<evidence type="ECO:0000256" key="4">
    <source>
        <dbReference type="PROSITE-ProRule" id="PRU00134"/>
    </source>
</evidence>